<protein>
    <submittedName>
        <fullName evidence="2">Uncharacterized protein</fullName>
    </submittedName>
</protein>
<dbReference type="AlphaFoldDB" id="A0A3B3CPM5"/>
<dbReference type="STRING" id="30732.ENSOMEP00000019300"/>
<reference evidence="2" key="2">
    <citation type="submission" date="2025-09" db="UniProtKB">
        <authorList>
            <consortium name="Ensembl"/>
        </authorList>
    </citation>
    <scope>IDENTIFICATION</scope>
</reference>
<dbReference type="PANTHER" id="PTHR31393">
    <property type="entry name" value="C5ORF31"/>
    <property type="match status" value="1"/>
</dbReference>
<dbReference type="GO" id="GO:0005813">
    <property type="term" value="C:centrosome"/>
    <property type="evidence" value="ECO:0007669"/>
    <property type="project" value="TreeGrafter"/>
</dbReference>
<evidence type="ECO:0000313" key="3">
    <source>
        <dbReference type="Proteomes" id="UP000261560"/>
    </source>
</evidence>
<dbReference type="Proteomes" id="UP000261560">
    <property type="component" value="Unplaced"/>
</dbReference>
<sequence length="497" mass="56567">MDNQQFYSRTRRNKIIDRLNDQLIPKPTEVNVADKMMSAVTPKEHPLSSHMSRLAVFPSFFPSDESESRSTSRAFLDSCVPNRVQNVILLSKTKGNPYRHEIIEAPVRTRKTSKGQNDSLDYAKLKKGENHAFYTTPMKPILPKPKQHDWYMSKSRRNMLQSLQKKLWVTSYQVDYTGLHPANPVKMVNFNETSDIDGIDPFSTSPVKRSFPVSSPLKAEPSFVERPAHKVGIIHPIEFGLRDISPNRNTAVMNQHGSQEITSIHDHVPLPSQMGHSQVERRTFCTEEQSSELFPEIPHKQRAWNKSSAHEGRHKENCKVRFDESLTQESKSQRSQEGNAQIADLYSRPHSHTRMSRESRPAELNTKVLPNDRKEELTVVNPQPVLAKNRSSHVEFVSGWSSEQEGMTERRQLRHRVPSPHSFCSVQQRTGSGNKAGPVARAGSTVSLLELQNSFSKSDAQRNFNNSVTRTVVNLRDNVTSGKKHNFYGINCNYIHG</sequence>
<dbReference type="Pfam" id="PF15093">
    <property type="entry name" value="SPMIP4-like"/>
    <property type="match status" value="1"/>
</dbReference>
<dbReference type="PaxDb" id="30732-ENSOMEP00000019300"/>
<name>A0A3B3CPM5_ORYME</name>
<feature type="compositionally biased region" description="Polar residues" evidence="1">
    <location>
        <begin position="422"/>
        <end position="433"/>
    </location>
</feature>
<evidence type="ECO:0000256" key="1">
    <source>
        <dbReference type="SAM" id="MobiDB-lite"/>
    </source>
</evidence>
<feature type="compositionally biased region" description="Basic and acidic residues" evidence="1">
    <location>
        <begin position="308"/>
        <end position="324"/>
    </location>
</feature>
<dbReference type="GeneTree" id="ENSGT00390000015236"/>
<dbReference type="Ensembl" id="ENSOMET00000035613.1">
    <property type="protein sequence ID" value="ENSOMEP00000019300.1"/>
    <property type="gene ID" value="ENSOMEG00000021121.1"/>
</dbReference>
<feature type="region of interest" description="Disordered" evidence="1">
    <location>
        <begin position="410"/>
        <end position="439"/>
    </location>
</feature>
<proteinExistence type="predicted"/>
<keyword evidence="3" id="KW-1185">Reference proteome</keyword>
<accession>A0A3B3CPM5</accession>
<reference evidence="2" key="1">
    <citation type="submission" date="2025-08" db="UniProtKB">
        <authorList>
            <consortium name="Ensembl"/>
        </authorList>
    </citation>
    <scope>IDENTIFICATION</scope>
</reference>
<feature type="compositionally biased region" description="Polar residues" evidence="1">
    <location>
        <begin position="325"/>
        <end position="339"/>
    </location>
</feature>
<feature type="region of interest" description="Disordered" evidence="1">
    <location>
        <begin position="284"/>
        <end position="373"/>
    </location>
</feature>
<dbReference type="OMA" id="DFPKCVE"/>
<evidence type="ECO:0000313" key="2">
    <source>
        <dbReference type="Ensembl" id="ENSOMEP00000019300.1"/>
    </source>
</evidence>
<organism evidence="2 3">
    <name type="scientific">Oryzias melastigma</name>
    <name type="common">Marine medaka</name>
    <dbReference type="NCBI Taxonomy" id="30732"/>
    <lineage>
        <taxon>Eukaryota</taxon>
        <taxon>Metazoa</taxon>
        <taxon>Chordata</taxon>
        <taxon>Craniata</taxon>
        <taxon>Vertebrata</taxon>
        <taxon>Euteleostomi</taxon>
        <taxon>Actinopterygii</taxon>
        <taxon>Neopterygii</taxon>
        <taxon>Teleostei</taxon>
        <taxon>Neoteleostei</taxon>
        <taxon>Acanthomorphata</taxon>
        <taxon>Ovalentaria</taxon>
        <taxon>Atherinomorphae</taxon>
        <taxon>Beloniformes</taxon>
        <taxon>Adrianichthyidae</taxon>
        <taxon>Oryziinae</taxon>
        <taxon>Oryzias</taxon>
    </lineage>
</organism>
<dbReference type="PANTHER" id="PTHR31393:SF2">
    <property type="entry name" value="CHROMOSOME 7 OPEN READING FRAME 31"/>
    <property type="match status" value="1"/>
</dbReference>
<dbReference type="InterPro" id="IPR027886">
    <property type="entry name" value="SPMIP4"/>
</dbReference>